<feature type="non-terminal residue" evidence="1">
    <location>
        <position position="327"/>
    </location>
</feature>
<dbReference type="InterPro" id="IPR008686">
    <property type="entry name" value="RNA_pol_mitovir"/>
</dbReference>
<dbReference type="GO" id="GO:0003968">
    <property type="term" value="F:RNA-directed RNA polymerase activity"/>
    <property type="evidence" value="ECO:0007669"/>
    <property type="project" value="UniProtKB-KW"/>
</dbReference>
<keyword evidence="1" id="KW-0548">Nucleotidyltransferase</keyword>
<proteinExistence type="predicted"/>
<keyword evidence="1" id="KW-0696">RNA-directed RNA polymerase</keyword>
<accession>A0A0C4K5I9</accession>
<evidence type="ECO:0000313" key="1">
    <source>
        <dbReference type="EMBL" id="AHL25282.1"/>
    </source>
</evidence>
<feature type="non-terminal residue" evidence="1">
    <location>
        <position position="1"/>
    </location>
</feature>
<name>A0A0C4K5I9_9VIRU</name>
<dbReference type="EMBL" id="KC792592">
    <property type="protein sequence ID" value="AHL25282.1"/>
    <property type="molecule type" value="Genomic_RNA"/>
</dbReference>
<sequence>PWYLGYEVLGDDIVFFEKEVAIHYLDIMAEIGVPINLSKSVIGENPTFEFAKVLGREGEIMSEVSWAMFMAQPTLMGRVGIAFSMIEKGFLKNRFISNLGPLARESKFSPGKVTPFLFSLAAMLVNSGRLTMSNLLTTLKLDKMDIFNPLNFIHEGRLIRVLSASLQREDIPSFKDSVNLDTFASSRDLRINLIKTIDTLFEGAIPGTGVKTEALNPHKNALLAARGALMRMICFTPEGRDALELSLESRGVFRLDKSVPRKLFNRDLFLHYLFAYLFEHFFERLSKIWLKLAELRPSLEDYSIDQLLDVIEELDRYREIIEISLRA</sequence>
<reference evidence="1" key="1">
    <citation type="journal article" date="2016" name="Fungal Biol.">
        <title>Novel mitoviruses in Rhizoctonia solani AG-3PT infecting potato.</title>
        <authorList>
            <person name="Das S."/>
            <person name="Falloon R.E."/>
            <person name="Stewart A."/>
            <person name="Pitman A.R."/>
        </authorList>
    </citation>
    <scope>NUCLEOTIDE SEQUENCE</scope>
    <source>
        <strain evidence="1">AG-3PT</strain>
    </source>
</reference>
<dbReference type="Pfam" id="PF05919">
    <property type="entry name" value="Mitovir_RNA_pol"/>
    <property type="match status" value="1"/>
</dbReference>
<keyword evidence="1" id="KW-0808">Transferase</keyword>
<protein>
    <submittedName>
        <fullName evidence="1">RNA-dependent RNA polymerase</fullName>
    </submittedName>
</protein>
<organism evidence="1">
    <name type="scientific">Rhizoctonia mitovirus 2 RS002</name>
    <dbReference type="NCBI Taxonomy" id="1461369"/>
    <lineage>
        <taxon>Viruses</taxon>
        <taxon>Riboviria</taxon>
        <taxon>Orthornavirae</taxon>
        <taxon>Lenarviricota</taxon>
        <taxon>Howeltoviricetes</taxon>
        <taxon>Cryppavirales</taxon>
        <taxon>Mitoviridae</taxon>
        <taxon>Mitovirus</taxon>
    </lineage>
</organism>